<dbReference type="SUPFAM" id="SSF51556">
    <property type="entry name" value="Metallo-dependent hydrolases"/>
    <property type="match status" value="1"/>
</dbReference>
<protein>
    <recommendedName>
        <fullName evidence="5">Adenosine deaminase</fullName>
        <ecNumber evidence="4">3.5.4.4</ecNumber>
    </recommendedName>
</protein>
<organism evidence="10 11">
    <name type="scientific">Patella caerulea</name>
    <name type="common">Rayed Mediterranean limpet</name>
    <dbReference type="NCBI Taxonomy" id="87958"/>
    <lineage>
        <taxon>Eukaryota</taxon>
        <taxon>Metazoa</taxon>
        <taxon>Spiralia</taxon>
        <taxon>Lophotrochozoa</taxon>
        <taxon>Mollusca</taxon>
        <taxon>Gastropoda</taxon>
        <taxon>Patellogastropoda</taxon>
        <taxon>Patelloidea</taxon>
        <taxon>Patellidae</taxon>
        <taxon>Patella</taxon>
    </lineage>
</organism>
<dbReference type="Proteomes" id="UP001347796">
    <property type="component" value="Unassembled WGS sequence"/>
</dbReference>
<dbReference type="EMBL" id="JAZGQO010000005">
    <property type="protein sequence ID" value="KAK6186822.1"/>
    <property type="molecule type" value="Genomic_DNA"/>
</dbReference>
<dbReference type="InterPro" id="IPR001365">
    <property type="entry name" value="A_deaminase_dom"/>
</dbReference>
<dbReference type="GO" id="GO:0046872">
    <property type="term" value="F:metal ion binding"/>
    <property type="evidence" value="ECO:0007669"/>
    <property type="project" value="UniProtKB-KW"/>
</dbReference>
<evidence type="ECO:0000256" key="7">
    <source>
        <dbReference type="ARBA" id="ARBA00022801"/>
    </source>
</evidence>
<evidence type="ECO:0000259" key="9">
    <source>
        <dbReference type="Pfam" id="PF00962"/>
    </source>
</evidence>
<reference evidence="10 11" key="1">
    <citation type="submission" date="2024-01" db="EMBL/GenBank/DDBJ databases">
        <title>The genome of the rayed Mediterranean limpet Patella caerulea (Linnaeus, 1758).</title>
        <authorList>
            <person name="Anh-Thu Weber A."/>
            <person name="Halstead-Nussloch G."/>
        </authorList>
    </citation>
    <scope>NUCLEOTIDE SEQUENCE [LARGE SCALE GENOMIC DNA]</scope>
    <source>
        <strain evidence="10">AATW-2023a</strain>
        <tissue evidence="10">Whole specimen</tissue>
    </source>
</reference>
<dbReference type="GO" id="GO:0004000">
    <property type="term" value="F:adenosine deaminase activity"/>
    <property type="evidence" value="ECO:0007669"/>
    <property type="project" value="UniProtKB-ARBA"/>
</dbReference>
<dbReference type="Gene3D" id="3.20.20.140">
    <property type="entry name" value="Metal-dependent hydrolases"/>
    <property type="match status" value="1"/>
</dbReference>
<dbReference type="PROSITE" id="PS00485">
    <property type="entry name" value="A_DEAMINASE"/>
    <property type="match status" value="1"/>
</dbReference>
<evidence type="ECO:0000256" key="6">
    <source>
        <dbReference type="ARBA" id="ARBA00022723"/>
    </source>
</evidence>
<proteinExistence type="inferred from homology"/>
<evidence type="ECO:0000256" key="2">
    <source>
        <dbReference type="ARBA" id="ARBA00004296"/>
    </source>
</evidence>
<evidence type="ECO:0000256" key="3">
    <source>
        <dbReference type="ARBA" id="ARBA00006676"/>
    </source>
</evidence>
<feature type="domain" description="Adenosine deaminase" evidence="9">
    <location>
        <begin position="14"/>
        <end position="349"/>
    </location>
</feature>
<evidence type="ECO:0000313" key="10">
    <source>
        <dbReference type="EMBL" id="KAK6186822.1"/>
    </source>
</evidence>
<dbReference type="PANTHER" id="PTHR11409:SF43">
    <property type="entry name" value="ADENOSINE DEAMINASE"/>
    <property type="match status" value="1"/>
</dbReference>
<sequence length="356" mass="40008">MFKKFTGDDHFPYKVELHVHLDGTMRPQTIFETAKRRGIQLPTKTVAELHDYLLVKKTQDLETLLRSFRTFMPVVAGDRDAVYRMAYEFCETCSKYNIKYAEARYSPHLLANTFAKPYYALETGSYSPRDVVTTVSEALVNGCRDFNVNVKSILCCYRDTPAWSLEVAELCRDFKADGVVGIDVAGPEHLCGKDSPHIAAYLDAERNGIHRTAHAGEVTPAETIYEALDDMHAERIGHGYSCINNADLYRRVKRDRIHLETCPISSIMTGGAPNGKINHPITRLAQDGVNFSISTDDPNVLDNNILDDYSVAMDMGLTRQQIIQSIFNAAQSSFSSDKEKKVMLEELTKVYGDQSV</sequence>
<evidence type="ECO:0000256" key="1">
    <source>
        <dbReference type="ARBA" id="ARBA00001947"/>
    </source>
</evidence>
<dbReference type="InterPro" id="IPR006650">
    <property type="entry name" value="A/AMP_deam_AS"/>
</dbReference>
<dbReference type="GO" id="GO:0046103">
    <property type="term" value="P:inosine biosynthetic process"/>
    <property type="evidence" value="ECO:0007669"/>
    <property type="project" value="TreeGrafter"/>
</dbReference>
<gene>
    <name evidence="10" type="ORF">SNE40_006092</name>
</gene>
<dbReference type="GO" id="GO:0006154">
    <property type="term" value="P:adenosine catabolic process"/>
    <property type="evidence" value="ECO:0007669"/>
    <property type="project" value="TreeGrafter"/>
</dbReference>
<evidence type="ECO:0000256" key="5">
    <source>
        <dbReference type="ARBA" id="ARBA00018099"/>
    </source>
</evidence>
<comment type="caution">
    <text evidence="10">The sequence shown here is derived from an EMBL/GenBank/DDBJ whole genome shotgun (WGS) entry which is preliminary data.</text>
</comment>
<dbReference type="GO" id="GO:0043103">
    <property type="term" value="P:hypoxanthine salvage"/>
    <property type="evidence" value="ECO:0007669"/>
    <property type="project" value="TreeGrafter"/>
</dbReference>
<dbReference type="NCBIfam" id="TIGR01430">
    <property type="entry name" value="aden_deam"/>
    <property type="match status" value="1"/>
</dbReference>
<evidence type="ECO:0000256" key="4">
    <source>
        <dbReference type="ARBA" id="ARBA00012784"/>
    </source>
</evidence>
<dbReference type="GO" id="GO:0005829">
    <property type="term" value="C:cytosol"/>
    <property type="evidence" value="ECO:0007669"/>
    <property type="project" value="TreeGrafter"/>
</dbReference>
<dbReference type="InterPro" id="IPR006330">
    <property type="entry name" value="Ado/ade_deaminase"/>
</dbReference>
<dbReference type="GO" id="GO:0009897">
    <property type="term" value="C:external side of plasma membrane"/>
    <property type="evidence" value="ECO:0007669"/>
    <property type="project" value="TreeGrafter"/>
</dbReference>
<accession>A0AAN8PVM9</accession>
<keyword evidence="6" id="KW-0479">Metal-binding</keyword>
<evidence type="ECO:0000256" key="8">
    <source>
        <dbReference type="ARBA" id="ARBA00022833"/>
    </source>
</evidence>
<dbReference type="GO" id="GO:0009168">
    <property type="term" value="P:purine ribonucleoside monophosphate biosynthetic process"/>
    <property type="evidence" value="ECO:0007669"/>
    <property type="project" value="InterPro"/>
</dbReference>
<dbReference type="EC" id="3.5.4.4" evidence="4"/>
<dbReference type="GO" id="GO:0060169">
    <property type="term" value="P:negative regulation of adenosine receptor signaling pathway"/>
    <property type="evidence" value="ECO:0007669"/>
    <property type="project" value="TreeGrafter"/>
</dbReference>
<comment type="cofactor">
    <cofactor evidence="1">
        <name>Zn(2+)</name>
        <dbReference type="ChEBI" id="CHEBI:29105"/>
    </cofactor>
</comment>
<keyword evidence="11" id="KW-1185">Reference proteome</keyword>
<comment type="subcellular location">
    <subcellularLocation>
        <location evidence="2">Cell membrane</location>
        <topology evidence="2">Peripheral membrane protein</topology>
        <orientation evidence="2">Extracellular side</orientation>
    </subcellularLocation>
</comment>
<dbReference type="InterPro" id="IPR032466">
    <property type="entry name" value="Metal_Hydrolase"/>
</dbReference>
<dbReference type="PANTHER" id="PTHR11409">
    <property type="entry name" value="ADENOSINE DEAMINASE"/>
    <property type="match status" value="1"/>
</dbReference>
<dbReference type="AlphaFoldDB" id="A0AAN8PVM9"/>
<evidence type="ECO:0000313" key="11">
    <source>
        <dbReference type="Proteomes" id="UP001347796"/>
    </source>
</evidence>
<keyword evidence="7" id="KW-0378">Hydrolase</keyword>
<keyword evidence="8" id="KW-0862">Zinc</keyword>
<name>A0AAN8PVM9_PATCE</name>
<comment type="similarity">
    <text evidence="3">Belongs to the metallo-dependent hydrolases superfamily. Adenosine and AMP deaminases family.</text>
</comment>
<dbReference type="Pfam" id="PF00962">
    <property type="entry name" value="A_deaminase"/>
    <property type="match status" value="1"/>
</dbReference>